<organism evidence="2 3">
    <name type="scientific">Geotrichum candidum</name>
    <name type="common">Oospora lactis</name>
    <name type="synonym">Dipodascus geotrichum</name>
    <dbReference type="NCBI Taxonomy" id="1173061"/>
    <lineage>
        <taxon>Eukaryota</taxon>
        <taxon>Fungi</taxon>
        <taxon>Dikarya</taxon>
        <taxon>Ascomycota</taxon>
        <taxon>Saccharomycotina</taxon>
        <taxon>Dipodascomycetes</taxon>
        <taxon>Dipodascales</taxon>
        <taxon>Dipodascaceae</taxon>
        <taxon>Geotrichum</taxon>
    </lineage>
</organism>
<proteinExistence type="predicted"/>
<feature type="compositionally biased region" description="Polar residues" evidence="1">
    <location>
        <begin position="91"/>
        <end position="101"/>
    </location>
</feature>
<reference evidence="2" key="1">
    <citation type="submission" date="2014-03" db="EMBL/GenBank/DDBJ databases">
        <authorList>
            <person name="Casaregola S."/>
        </authorList>
    </citation>
    <scope>NUCLEOTIDE SEQUENCE [LARGE SCALE GENOMIC DNA]</scope>
    <source>
        <strain evidence="2">CLIB 918</strain>
    </source>
</reference>
<gene>
    <name evidence="2" type="ORF">BN980_GECA16s02375g</name>
</gene>
<keyword evidence="3" id="KW-1185">Reference proteome</keyword>
<dbReference type="AlphaFoldDB" id="A0A0J9XIF8"/>
<comment type="caution">
    <text evidence="2">The sequence shown here is derived from an EMBL/GenBank/DDBJ whole genome shotgun (WGS) entry which is preliminary data.</text>
</comment>
<feature type="compositionally biased region" description="Polar residues" evidence="1">
    <location>
        <begin position="168"/>
        <end position="182"/>
    </location>
</feature>
<dbReference type="EMBL" id="CCBN010000016">
    <property type="protein sequence ID" value="CDO56745.1"/>
    <property type="molecule type" value="Genomic_DNA"/>
</dbReference>
<feature type="compositionally biased region" description="Low complexity" evidence="1">
    <location>
        <begin position="102"/>
        <end position="114"/>
    </location>
</feature>
<evidence type="ECO:0000313" key="2">
    <source>
        <dbReference type="EMBL" id="CDO56745.1"/>
    </source>
</evidence>
<accession>A0A0J9XIF8</accession>
<dbReference type="Proteomes" id="UP000242525">
    <property type="component" value="Unassembled WGS sequence"/>
</dbReference>
<feature type="region of interest" description="Disordered" evidence="1">
    <location>
        <begin position="1"/>
        <end position="195"/>
    </location>
</feature>
<sequence length="781" mass="87377">MDDSQESDFVITQVLPSVAPERNGKSSTNRVITVELSSEESSLDPLSSPPTLLKTPKNPGPDSPLVPTHTVTDSLDHIPFSSPPLKKLGLNPTNDLLSEQGLSPSLHSNHLSPPFNEVISAFEPTSSRHRTPSPRPASKDMNSNSNLRPRTDSTSSSDESLFSRPSPAKQQKSITTPVSTVLSPRKHNVGSARKKFQRTTKITDFFPTKPKATAKKTPSTSDMLDDILKTSLEEEEYYADLDRIQEIQSETKREQEEMWLHREQEKKSKSEFTADLAARFQVDSSETKSFGLPHKLVDPEGSLKPIKHSQTFYPLDFNKELKINLAFHKNNSSYTAIDGLSETEDRNKRSTKHETDFYFFQPQFRQQHYQLCANALQTLPKNAWYTFLSHVDTPNLLIESGVLLARIRANKTITGPRQPLPLVIWKWIMCNTLRSKLLPTHYQQYRDCLVEGYDSEASMPVLALTLQSIFMMSGGNPEIVTSIFNTTDDGDFDRPQCNIGESFQRVLSPKGHDYLPQATAIELMIDVAVKIVIGVKEAPNLVNSTLVAVALASIDASFLSVSRTPFSKQAAPILFFGSQISRLLESIPADEWNNDKGSQSWLALSELLGTVIPAQNYELRNRILNVLSCVNNDRAKLLKTCLALRFLVESWSDPHLAATPLEEVTRETCLRDINIIVKKVLLPSIDNIFSQPSEQDDEDGVSAQTPVLYRIHYMNHCLHNVSTLDTETATALVRALELKADSLTRQMRVSHPEILLQIGVLETTISSLRSRLPAYDVFSAV</sequence>
<feature type="compositionally biased region" description="Low complexity" evidence="1">
    <location>
        <begin position="43"/>
        <end position="53"/>
    </location>
</feature>
<feature type="compositionally biased region" description="Basic residues" evidence="1">
    <location>
        <begin position="184"/>
        <end position="195"/>
    </location>
</feature>
<name>A0A0J9XIF8_GEOCN</name>
<evidence type="ECO:0000256" key="1">
    <source>
        <dbReference type="SAM" id="MobiDB-lite"/>
    </source>
</evidence>
<protein>
    <submittedName>
        <fullName evidence="2">Uncharacterized protein</fullName>
    </submittedName>
</protein>
<evidence type="ECO:0000313" key="3">
    <source>
        <dbReference type="Proteomes" id="UP000242525"/>
    </source>
</evidence>